<feature type="repeat" description="WD" evidence="3">
    <location>
        <begin position="958"/>
        <end position="990"/>
    </location>
</feature>
<dbReference type="InterPro" id="IPR019775">
    <property type="entry name" value="WD40_repeat_CS"/>
</dbReference>
<dbReference type="PROSITE" id="PS50082">
    <property type="entry name" value="WD_REPEATS_2"/>
    <property type="match status" value="10"/>
</dbReference>
<reference evidence="6 7" key="1">
    <citation type="journal article" date="2019" name="Emerg. Microbes Infect.">
        <title>Comprehensive subspecies identification of 175 nontuberculous mycobacteria species based on 7547 genomic profiles.</title>
        <authorList>
            <person name="Matsumoto Y."/>
            <person name="Kinjo T."/>
            <person name="Motooka D."/>
            <person name="Nabeya D."/>
            <person name="Jung N."/>
            <person name="Uechi K."/>
            <person name="Horii T."/>
            <person name="Iida T."/>
            <person name="Fujita J."/>
            <person name="Nakamura S."/>
        </authorList>
    </citation>
    <scope>NUCLEOTIDE SEQUENCE [LARGE SCALE GENOMIC DNA]</scope>
    <source>
        <strain evidence="6 7">JCM 13323</strain>
    </source>
</reference>
<dbReference type="GO" id="GO:0007165">
    <property type="term" value="P:signal transduction"/>
    <property type="evidence" value="ECO:0007669"/>
    <property type="project" value="InterPro"/>
</dbReference>
<dbReference type="RefSeq" id="WP_163727496.1">
    <property type="nucleotide sequence ID" value="NZ_AP022574.1"/>
</dbReference>
<feature type="repeat" description="WD" evidence="3">
    <location>
        <begin position="1053"/>
        <end position="1087"/>
    </location>
</feature>
<dbReference type="KEGG" id="mpsc:MPSYJ_55370"/>
<dbReference type="InterPro" id="IPR020472">
    <property type="entry name" value="WD40_PAC1"/>
</dbReference>
<dbReference type="InterPro" id="IPR000157">
    <property type="entry name" value="TIR_dom"/>
</dbReference>
<dbReference type="InterPro" id="IPR015943">
    <property type="entry name" value="WD40/YVTN_repeat-like_dom_sf"/>
</dbReference>
<feature type="repeat" description="WD" evidence="3">
    <location>
        <begin position="700"/>
        <end position="734"/>
    </location>
</feature>
<dbReference type="SMART" id="SM00320">
    <property type="entry name" value="WD40"/>
    <property type="match status" value="13"/>
</dbReference>
<dbReference type="Gene3D" id="2.130.10.10">
    <property type="entry name" value="YVTN repeat-like/Quinoprotein amine dehydrogenase"/>
    <property type="match status" value="4"/>
</dbReference>
<feature type="repeat" description="WD" evidence="3">
    <location>
        <begin position="1213"/>
        <end position="1239"/>
    </location>
</feature>
<feature type="repeat" description="WD" evidence="3">
    <location>
        <begin position="998"/>
        <end position="1039"/>
    </location>
</feature>
<dbReference type="PANTHER" id="PTHR19848:SF8">
    <property type="entry name" value="F-BOX AND WD REPEAT DOMAIN CONTAINING 7"/>
    <property type="match status" value="1"/>
</dbReference>
<evidence type="ECO:0000256" key="4">
    <source>
        <dbReference type="SAM" id="Phobius"/>
    </source>
</evidence>
<dbReference type="Pfam" id="PF13676">
    <property type="entry name" value="TIR_2"/>
    <property type="match status" value="1"/>
</dbReference>
<name>A0A7I7MIW6_9MYCO</name>
<gene>
    <name evidence="6" type="ORF">MPSYJ_55370</name>
</gene>
<evidence type="ECO:0000256" key="2">
    <source>
        <dbReference type="ARBA" id="ARBA00022737"/>
    </source>
</evidence>
<accession>A0A7I7MIW6</accession>
<dbReference type="EMBL" id="AP022574">
    <property type="protein sequence ID" value="BBX72076.1"/>
    <property type="molecule type" value="Genomic_DNA"/>
</dbReference>
<feature type="transmembrane region" description="Helical" evidence="4">
    <location>
        <begin position="597"/>
        <end position="618"/>
    </location>
</feature>
<keyword evidence="4" id="KW-1133">Transmembrane helix</keyword>
<feature type="domain" description="TIR" evidence="5">
    <location>
        <begin position="1"/>
        <end position="182"/>
    </location>
</feature>
<evidence type="ECO:0000256" key="3">
    <source>
        <dbReference type="PROSITE-ProRule" id="PRU00221"/>
    </source>
</evidence>
<evidence type="ECO:0000313" key="7">
    <source>
        <dbReference type="Proteomes" id="UP000466514"/>
    </source>
</evidence>
<keyword evidence="2" id="KW-0677">Repeat</keyword>
<dbReference type="PROSITE" id="PS50294">
    <property type="entry name" value="WD_REPEATS_REGION"/>
    <property type="match status" value="7"/>
</dbReference>
<dbReference type="CDD" id="cd00200">
    <property type="entry name" value="WD40"/>
    <property type="match status" value="2"/>
</dbReference>
<dbReference type="Pfam" id="PF00400">
    <property type="entry name" value="WD40"/>
    <property type="match status" value="12"/>
</dbReference>
<dbReference type="PROSITE" id="PS00678">
    <property type="entry name" value="WD_REPEATS_1"/>
    <property type="match status" value="5"/>
</dbReference>
<dbReference type="InterPro" id="IPR027417">
    <property type="entry name" value="P-loop_NTPase"/>
</dbReference>
<dbReference type="Gene3D" id="3.40.50.300">
    <property type="entry name" value="P-loop containing nucleotide triphosphate hydrolases"/>
    <property type="match status" value="1"/>
</dbReference>
<feature type="repeat" description="WD" evidence="3">
    <location>
        <begin position="915"/>
        <end position="950"/>
    </location>
</feature>
<dbReference type="InterPro" id="IPR049052">
    <property type="entry name" value="nSTAND1"/>
</dbReference>
<dbReference type="InterPro" id="IPR001680">
    <property type="entry name" value="WD40_rpt"/>
</dbReference>
<dbReference type="SUPFAM" id="SSF52540">
    <property type="entry name" value="P-loop containing nucleoside triphosphate hydrolases"/>
    <property type="match status" value="1"/>
</dbReference>
<evidence type="ECO:0000313" key="6">
    <source>
        <dbReference type="EMBL" id="BBX72076.1"/>
    </source>
</evidence>
<evidence type="ECO:0000256" key="1">
    <source>
        <dbReference type="ARBA" id="ARBA00022574"/>
    </source>
</evidence>
<dbReference type="PANTHER" id="PTHR19848">
    <property type="entry name" value="WD40 REPEAT PROTEIN"/>
    <property type="match status" value="1"/>
</dbReference>
<keyword evidence="4" id="KW-0472">Membrane</keyword>
<dbReference type="PRINTS" id="PR00320">
    <property type="entry name" value="GPROTEINBRPT"/>
</dbReference>
<dbReference type="InterPro" id="IPR036322">
    <property type="entry name" value="WD40_repeat_dom_sf"/>
</dbReference>
<evidence type="ECO:0000259" key="5">
    <source>
        <dbReference type="SMART" id="SM00255"/>
    </source>
</evidence>
<keyword evidence="7" id="KW-1185">Reference proteome</keyword>
<feature type="repeat" description="WD" evidence="3">
    <location>
        <begin position="743"/>
        <end position="777"/>
    </location>
</feature>
<dbReference type="SUPFAM" id="SSF52200">
    <property type="entry name" value="Toll/Interleukin receptor TIR domain"/>
    <property type="match status" value="1"/>
</dbReference>
<dbReference type="SMART" id="SM00255">
    <property type="entry name" value="TIR"/>
    <property type="match status" value="1"/>
</dbReference>
<organism evidence="6 7">
    <name type="scientific">Mycolicibacterium psychrotolerans</name>
    <dbReference type="NCBI Taxonomy" id="216929"/>
    <lineage>
        <taxon>Bacteria</taxon>
        <taxon>Bacillati</taxon>
        <taxon>Actinomycetota</taxon>
        <taxon>Actinomycetes</taxon>
        <taxon>Mycobacteriales</taxon>
        <taxon>Mycobacteriaceae</taxon>
        <taxon>Mycolicibacterium</taxon>
    </lineage>
</organism>
<feature type="repeat" description="WD" evidence="3">
    <location>
        <begin position="778"/>
        <end position="819"/>
    </location>
</feature>
<proteinExistence type="predicted"/>
<dbReference type="InterPro" id="IPR035897">
    <property type="entry name" value="Toll_tir_struct_dom_sf"/>
</dbReference>
<dbReference type="Pfam" id="PF20703">
    <property type="entry name" value="nSTAND1"/>
    <property type="match status" value="1"/>
</dbReference>
<feature type="repeat" description="WD" evidence="3">
    <location>
        <begin position="1104"/>
        <end position="1138"/>
    </location>
</feature>
<keyword evidence="1 3" id="KW-0853">WD repeat</keyword>
<protein>
    <recommendedName>
        <fullName evidence="5">TIR domain-containing protein</fullName>
    </recommendedName>
</protein>
<feature type="repeat" description="WD" evidence="3">
    <location>
        <begin position="1284"/>
        <end position="1315"/>
    </location>
</feature>
<keyword evidence="4" id="KW-0812">Transmembrane</keyword>
<sequence length="1362" mass="145263">MANVFISHNSADNDWAQQIFAWLEQDGHRLFLDTDLDDGLAVGTDWERRLFERLRWADAVVCVVSPNYVGSIWCAAEIGASMALGVQLLPVSVGGNAVQHKMLETIQGVDAVKDPDAACAALRSRLKVIAGGGGWGWPDGKPPYPGLRAFELGDHRVFFGRTREIVSLTKRLRSSERAQPAILLVVGASGSGKSSLVRAGVLPRVAGEDYWLALPPFVPGTDPLENLSRVVAEFALARNIPVDTHSLRNDLEHYGLKTVADDVLLAAAAPARTKLLVVIDQFEELLTQTGPDERSKFVTALAPALGGPVQVLATMRSEYVDALGKDPDLMNVRTRIYQVRPLGTDALRAVIEEPAAVAGLSFEDDLVTRLIGDTGTGDALPLLAFTLEQLVADAGRGDVLTHRRYDEIGGVQGALQRQADEALATACEVTGKSPDEVIDELLNLVTIDEHGRPSKRRLILEESPDPEVSLRPFLERRLLTTEVDGKTTSITVSHDAFLVNWRPLNKEIDAEVTALRTRRVVEMSAQDWEANGRDPAVLLLGLPLTKAIVDTGATFDPAHKGRLLTTRVDLNDSAREFLAASEGSERAKRARVRTKRLGLVALLVVVTLVAVLGAGVAFRSRHDAKDSQREAIAQKLIAEARIDLSKAVDTEGLQRLLVGRSLAGAGDSDETLYPVVVGSASTSKIMQNPHRPDGDELLPVKAVAVSPDGELIASGSNEKTLRMWDARTGAPLPPLNLAGPGQIGALAFDPSSRRIAAGGNDGSLQVLDVASGNRIGTLMQHPGSVSTVSFGHGGQWIATGDSQRTVRIWSVSTGRTIATVPGSDAGSAPVAKSVSFSPTADVVAVANGYGVRLVAADSGQTLVAWGSNMGVDGERQGYPITSVAFDNSGERLVVGGYGGSIDLLDGHSLKPMATRRAHPAVVNSLAFSADNSRIVSGGDDSAVKVWDATSLTGLGDTFRGHDGAVSSVAFTQDGTRIVSGSLDGTVRIWNAVFGLSIPANQGESVNAVDFSPDNTKVASGGVDGTVKLWDTRTAALISTLGQPAAPGDAQHAINRLAYYANGDRIVSVSNDGQVLVWNTETGSATKLDIGPRREGMPVFMQPRMTGVAVDPAEKYIAAGGFDGLVRLWDADSLRLLDVMSAQTTNTAGAVVPYQVWSVAFSPDGAYLATGSGNDRFGDPQNLVQIWDVHARRADGEPLRGASGQTVLAVDFVDDSKLVSGNSDGTIRVWDMNRRSEIPKPLYRDQSAVYSLAVLHRVPWIAAGGGGGIVRVWDIMGVPPEDTPLEGHQDWVRSVAVSSDDTLIVSASAEGDLRLWPGPSDVREALCRKLTVNPTQQQWDSWVQHQKDYEELCPHPGRETSSS</sequence>
<dbReference type="Gene3D" id="3.40.50.10140">
    <property type="entry name" value="Toll/interleukin-1 receptor homology (TIR) domain"/>
    <property type="match status" value="1"/>
</dbReference>
<dbReference type="SUPFAM" id="SSF50978">
    <property type="entry name" value="WD40 repeat-like"/>
    <property type="match status" value="3"/>
</dbReference>
<dbReference type="Proteomes" id="UP000466514">
    <property type="component" value="Chromosome"/>
</dbReference>